<accession>A0AAE9ZA58</accession>
<dbReference type="EMBL" id="CP059733">
    <property type="protein sequence ID" value="WDE07832.1"/>
    <property type="molecule type" value="Genomic_DNA"/>
</dbReference>
<evidence type="ECO:0000313" key="2">
    <source>
        <dbReference type="Proteomes" id="UP000032352"/>
    </source>
</evidence>
<name>A0AAE9ZA58_9GAMM</name>
<reference evidence="1 2" key="1">
    <citation type="journal article" date="2015" name="Genome Announc.">
        <title>Draft Genome Sequences of Marine Isolates of Thalassomonas viridans and Thalassomonas actiniarum.</title>
        <authorList>
            <person name="Olonade I."/>
            <person name="van Zyl L.J."/>
            <person name="Trindade M."/>
        </authorList>
    </citation>
    <scope>NUCLEOTIDE SEQUENCE [LARGE SCALE GENOMIC DNA]</scope>
    <source>
        <strain evidence="1 2">XOM25</strain>
    </source>
</reference>
<evidence type="ECO:0000313" key="1">
    <source>
        <dbReference type="EMBL" id="WDE07832.1"/>
    </source>
</evidence>
<gene>
    <name evidence="1" type="ORF">SG34_013675</name>
</gene>
<reference evidence="1 2" key="2">
    <citation type="journal article" date="2022" name="Mar. Drugs">
        <title>Bioassay-Guided Fractionation Leads to the Detection of Cholic Acid Generated by the Rare Thalassomonas sp.</title>
        <authorList>
            <person name="Pheiffer F."/>
            <person name="Schneider Y.K."/>
            <person name="Hansen E.H."/>
            <person name="Andersen J.H."/>
            <person name="Isaksson J."/>
            <person name="Busche T."/>
            <person name="R C."/>
            <person name="Kalinowski J."/>
            <person name="Zyl L.V."/>
            <person name="Trindade M."/>
        </authorList>
    </citation>
    <scope>NUCLEOTIDE SEQUENCE [LARGE SCALE GENOMIC DNA]</scope>
    <source>
        <strain evidence="1 2">XOM25</strain>
    </source>
</reference>
<proteinExistence type="predicted"/>
<dbReference type="AlphaFoldDB" id="A0AAE9ZA58"/>
<dbReference type="Proteomes" id="UP000032352">
    <property type="component" value="Chromosome"/>
</dbReference>
<dbReference type="RefSeq" id="WP_274038621.1">
    <property type="nucleotide sequence ID" value="NZ_CP059733.1"/>
</dbReference>
<sequence length="99" mass="11388">MSELTTLREFEAKRSQLASESLELCDDFNKFSDECSFLCDAFAAVARDPACITPETSEGIWYVCYKLKIQIRTYRDQIDEVHQGLRALKVKVNLNSEDE</sequence>
<protein>
    <submittedName>
        <fullName evidence="1">Uncharacterized protein</fullName>
    </submittedName>
</protein>
<dbReference type="KEGG" id="tvd:SG34_013675"/>
<keyword evidence="2" id="KW-1185">Reference proteome</keyword>
<organism evidence="1 2">
    <name type="scientific">Thalassomonas viridans</name>
    <dbReference type="NCBI Taxonomy" id="137584"/>
    <lineage>
        <taxon>Bacteria</taxon>
        <taxon>Pseudomonadati</taxon>
        <taxon>Pseudomonadota</taxon>
        <taxon>Gammaproteobacteria</taxon>
        <taxon>Alteromonadales</taxon>
        <taxon>Colwelliaceae</taxon>
        <taxon>Thalassomonas</taxon>
    </lineage>
</organism>